<keyword evidence="4" id="KW-0812">Transmembrane</keyword>
<sequence length="469" mass="50997">MTGYLARRVGLCSALALVLGFAVPRAAADATANWWPPFVVLGVSVAFLPSVILMCVAVPALWDALLRRTGVARYTRRHLSRADNPRRNELSYAERLRRPLIWAEGAGVSGTRRVTVTTHNQDGSTSQRDKKVPTFPRCARVFMGVHGPTGTYVVPPGTTPHQWEAERIAAQLGKASVRVEKTDARTVSVTVLTRDGLSDKELVPFRMVNLADPADPICIGVSANGVFALPVFGRHTLLLGASNSGKSSVIWSVVGQLAPSIHAGIVRLHGIDLKGGVELASGRDLFHNAAYTYDDAAEIISNLAERLDERLARMRERGLRKHEPTVAEPLEILLIDEAASLTYVAPDRKTAEVVNANLKRILSTARAAGIAVLAAMQDPRKEAFPVRDLFTQTIALRFRTKDDSVLALGSAAYEAGAHCERIPQTQAGTGYSIDGDTGKIVQFRAFWVSDETIRELARRYPGRKGEGQL</sequence>
<evidence type="ECO:0000259" key="6">
    <source>
        <dbReference type="PROSITE" id="PS50901"/>
    </source>
</evidence>
<feature type="transmembrane region" description="Helical" evidence="4">
    <location>
        <begin position="38"/>
        <end position="66"/>
    </location>
</feature>
<feature type="binding site" evidence="3">
    <location>
        <begin position="240"/>
        <end position="247"/>
    </location>
    <ligand>
        <name>ATP</name>
        <dbReference type="ChEBI" id="CHEBI:30616"/>
    </ligand>
</feature>
<dbReference type="InterPro" id="IPR003593">
    <property type="entry name" value="AAA+_ATPase"/>
</dbReference>
<name>A0A2A9DTP3_9MICO</name>
<dbReference type="PROSITE" id="PS50901">
    <property type="entry name" value="FTSK"/>
    <property type="match status" value="1"/>
</dbReference>
<accession>A0A2A9DTP3</accession>
<reference evidence="7 8" key="1">
    <citation type="submission" date="2017-10" db="EMBL/GenBank/DDBJ databases">
        <title>Sequencing the genomes of 1000 actinobacteria strains.</title>
        <authorList>
            <person name="Klenk H.-P."/>
        </authorList>
    </citation>
    <scope>NUCLEOTIDE SEQUENCE [LARGE SCALE GENOMIC DNA]</scope>
    <source>
        <strain evidence="7 8">DSM 21798</strain>
    </source>
</reference>
<dbReference type="SMART" id="SM00382">
    <property type="entry name" value="AAA"/>
    <property type="match status" value="1"/>
</dbReference>
<organism evidence="7 8">
    <name type="scientific">Paramicrobacterium agarici</name>
    <dbReference type="NCBI Taxonomy" id="630514"/>
    <lineage>
        <taxon>Bacteria</taxon>
        <taxon>Bacillati</taxon>
        <taxon>Actinomycetota</taxon>
        <taxon>Actinomycetes</taxon>
        <taxon>Micrococcales</taxon>
        <taxon>Microbacteriaceae</taxon>
        <taxon>Paramicrobacterium</taxon>
    </lineage>
</organism>
<dbReference type="SUPFAM" id="SSF52540">
    <property type="entry name" value="P-loop containing nucleoside triphosphate hydrolases"/>
    <property type="match status" value="1"/>
</dbReference>
<keyword evidence="1 3" id="KW-0547">Nucleotide-binding</keyword>
<evidence type="ECO:0000256" key="2">
    <source>
        <dbReference type="ARBA" id="ARBA00022840"/>
    </source>
</evidence>
<dbReference type="RefSeq" id="WP_098405889.1">
    <property type="nucleotide sequence ID" value="NZ_PDJE01000001.1"/>
</dbReference>
<dbReference type="InterPro" id="IPR050206">
    <property type="entry name" value="FtsK/SpoIIIE/SftA"/>
</dbReference>
<evidence type="ECO:0000256" key="3">
    <source>
        <dbReference type="PROSITE-ProRule" id="PRU00289"/>
    </source>
</evidence>
<keyword evidence="2 3" id="KW-0067">ATP-binding</keyword>
<evidence type="ECO:0000256" key="4">
    <source>
        <dbReference type="SAM" id="Phobius"/>
    </source>
</evidence>
<feature type="signal peptide" evidence="5">
    <location>
        <begin position="1"/>
        <end position="27"/>
    </location>
</feature>
<dbReference type="PANTHER" id="PTHR22683">
    <property type="entry name" value="SPORULATION PROTEIN RELATED"/>
    <property type="match status" value="1"/>
</dbReference>
<gene>
    <name evidence="7" type="ORF">ATJ78_0191</name>
</gene>
<dbReference type="Gene3D" id="3.40.50.300">
    <property type="entry name" value="P-loop containing nucleotide triphosphate hydrolases"/>
    <property type="match status" value="1"/>
</dbReference>
<dbReference type="GO" id="GO:0005524">
    <property type="term" value="F:ATP binding"/>
    <property type="evidence" value="ECO:0007669"/>
    <property type="project" value="UniProtKB-UniRule"/>
</dbReference>
<dbReference type="GO" id="GO:0003677">
    <property type="term" value="F:DNA binding"/>
    <property type="evidence" value="ECO:0007669"/>
    <property type="project" value="InterPro"/>
</dbReference>
<dbReference type="CDD" id="cd01127">
    <property type="entry name" value="TrwB_TraG_TraD_VirD4"/>
    <property type="match status" value="1"/>
</dbReference>
<dbReference type="Pfam" id="PF01580">
    <property type="entry name" value="FtsK_SpoIIIE"/>
    <property type="match status" value="1"/>
</dbReference>
<evidence type="ECO:0000313" key="8">
    <source>
        <dbReference type="Proteomes" id="UP000221369"/>
    </source>
</evidence>
<evidence type="ECO:0000256" key="1">
    <source>
        <dbReference type="ARBA" id="ARBA00022741"/>
    </source>
</evidence>
<keyword evidence="5" id="KW-0732">Signal</keyword>
<dbReference type="EMBL" id="PDJE01000001">
    <property type="protein sequence ID" value="PFG29290.1"/>
    <property type="molecule type" value="Genomic_DNA"/>
</dbReference>
<proteinExistence type="predicted"/>
<evidence type="ECO:0000313" key="7">
    <source>
        <dbReference type="EMBL" id="PFG29290.1"/>
    </source>
</evidence>
<keyword evidence="4" id="KW-0472">Membrane</keyword>
<dbReference type="Proteomes" id="UP000221369">
    <property type="component" value="Unassembled WGS sequence"/>
</dbReference>
<dbReference type="InterPro" id="IPR002543">
    <property type="entry name" value="FtsK_dom"/>
</dbReference>
<keyword evidence="8" id="KW-1185">Reference proteome</keyword>
<dbReference type="PANTHER" id="PTHR22683:SF41">
    <property type="entry name" value="DNA TRANSLOCASE FTSK"/>
    <property type="match status" value="1"/>
</dbReference>
<dbReference type="InterPro" id="IPR027417">
    <property type="entry name" value="P-loop_NTPase"/>
</dbReference>
<dbReference type="AlphaFoldDB" id="A0A2A9DTP3"/>
<feature type="chain" id="PRO_5011998606" evidence="5">
    <location>
        <begin position="28"/>
        <end position="469"/>
    </location>
</feature>
<comment type="caution">
    <text evidence="7">The sequence shown here is derived from an EMBL/GenBank/DDBJ whole genome shotgun (WGS) entry which is preliminary data.</text>
</comment>
<protein>
    <submittedName>
        <fullName evidence="7">S-DNA-T family DNA segregation ATPase FtsK/SpoIIIE</fullName>
    </submittedName>
</protein>
<feature type="domain" description="FtsK" evidence="6">
    <location>
        <begin position="214"/>
        <end position="405"/>
    </location>
</feature>
<keyword evidence="4" id="KW-1133">Transmembrane helix</keyword>
<evidence type="ECO:0000256" key="5">
    <source>
        <dbReference type="SAM" id="SignalP"/>
    </source>
</evidence>